<evidence type="ECO:0000313" key="2">
    <source>
        <dbReference type="Proteomes" id="UP000275267"/>
    </source>
</evidence>
<dbReference type="AlphaFoldDB" id="A0A3L6PF23"/>
<dbReference type="Proteomes" id="UP000275267">
    <property type="component" value="Unassembled WGS sequence"/>
</dbReference>
<dbReference type="PANTHER" id="PTHR33074">
    <property type="entry name" value="EXPRESSED PROTEIN-RELATED"/>
    <property type="match status" value="1"/>
</dbReference>
<keyword evidence="2" id="KW-1185">Reference proteome</keyword>
<organism evidence="1 2">
    <name type="scientific">Panicum miliaceum</name>
    <name type="common">Proso millet</name>
    <name type="synonym">Broomcorn millet</name>
    <dbReference type="NCBI Taxonomy" id="4540"/>
    <lineage>
        <taxon>Eukaryota</taxon>
        <taxon>Viridiplantae</taxon>
        <taxon>Streptophyta</taxon>
        <taxon>Embryophyta</taxon>
        <taxon>Tracheophyta</taxon>
        <taxon>Spermatophyta</taxon>
        <taxon>Magnoliopsida</taxon>
        <taxon>Liliopsida</taxon>
        <taxon>Poales</taxon>
        <taxon>Poaceae</taxon>
        <taxon>PACMAD clade</taxon>
        <taxon>Panicoideae</taxon>
        <taxon>Panicodae</taxon>
        <taxon>Paniceae</taxon>
        <taxon>Panicinae</taxon>
        <taxon>Panicum</taxon>
        <taxon>Panicum sect. Panicum</taxon>
    </lineage>
</organism>
<evidence type="ECO:0000313" key="1">
    <source>
        <dbReference type="EMBL" id="RLM55569.1"/>
    </source>
</evidence>
<gene>
    <name evidence="1" type="ORF">C2845_PM10G21550</name>
</gene>
<dbReference type="OrthoDB" id="681064at2759"/>
<name>A0A3L6PF23_PANMI</name>
<proteinExistence type="predicted"/>
<dbReference type="STRING" id="4540.A0A3L6PF23"/>
<protein>
    <submittedName>
        <fullName evidence="1">Uncharacterized protein</fullName>
    </submittedName>
</protein>
<sequence>MSSSGYDDYDGSMVADASLHPPIHGVGEGPDDAGVPIPTPASVLLDFTAYIDGRRNATTAWSKTRGGHRICVTFWPAHPPRVSYFSVFCPDLKPRDFAAEDDVVLLRVLLGTRSAMADFGRFEYFVYQAGGGCMPPSLKLLRHPGPSRILHHYNVGLLRCRGRKGDGFYVIASLLYASFVPGRYDLYTYDSRAEEWATKMALLRQEQELGHPTTPPIHTTR</sequence>
<reference evidence="2" key="1">
    <citation type="journal article" date="2019" name="Nat. Commun.">
        <title>The genome of broomcorn millet.</title>
        <authorList>
            <person name="Zou C."/>
            <person name="Miki D."/>
            <person name="Li D."/>
            <person name="Tang Q."/>
            <person name="Xiao L."/>
            <person name="Rajput S."/>
            <person name="Deng P."/>
            <person name="Jia W."/>
            <person name="Huang R."/>
            <person name="Zhang M."/>
            <person name="Sun Y."/>
            <person name="Hu J."/>
            <person name="Fu X."/>
            <person name="Schnable P.S."/>
            <person name="Li F."/>
            <person name="Zhang H."/>
            <person name="Feng B."/>
            <person name="Zhu X."/>
            <person name="Liu R."/>
            <person name="Schnable J.C."/>
            <person name="Zhu J.-K."/>
            <person name="Zhang H."/>
        </authorList>
    </citation>
    <scope>NUCLEOTIDE SEQUENCE [LARGE SCALE GENOMIC DNA]</scope>
</reference>
<comment type="caution">
    <text evidence="1">The sequence shown here is derived from an EMBL/GenBank/DDBJ whole genome shotgun (WGS) entry which is preliminary data.</text>
</comment>
<dbReference type="EMBL" id="PQIB02000018">
    <property type="protein sequence ID" value="RLM55569.1"/>
    <property type="molecule type" value="Genomic_DNA"/>
</dbReference>
<accession>A0A3L6PF23</accession>